<gene>
    <name evidence="1" type="ORF">C8N24_0589</name>
</gene>
<accession>A0A660L8R5</accession>
<dbReference type="InterPro" id="IPR018561">
    <property type="entry name" value="AosR"/>
</dbReference>
<dbReference type="RefSeq" id="WP_121247824.1">
    <property type="nucleotide sequence ID" value="NZ_RBIL01000001.1"/>
</dbReference>
<keyword evidence="2" id="KW-1185">Reference proteome</keyword>
<sequence>MRRIDKRQGKFLLTMEPQERELIRQLLDELRELLALSPDDPRVRRLYPSAYAEDVELENEYRSLTRDELHSGRLASIDAVEATVDAELLDLDQLTAWMQAVNSLRLVLGTMLDINDDDDELSFNPEDPNARTVALYGYLGGLLDEIVDAQLSD</sequence>
<comment type="caution">
    <text evidence="1">The sequence shown here is derived from an EMBL/GenBank/DDBJ whole genome shotgun (WGS) entry which is preliminary data.</text>
</comment>
<dbReference type="Pfam" id="PF09438">
    <property type="entry name" value="DUF2017"/>
    <property type="match status" value="1"/>
</dbReference>
<dbReference type="EMBL" id="RBIL01000001">
    <property type="protein sequence ID" value="RKQ90776.1"/>
    <property type="molecule type" value="Genomic_DNA"/>
</dbReference>
<organism evidence="1 2">
    <name type="scientific">Solirubrobacter pauli</name>
    <dbReference type="NCBI Taxonomy" id="166793"/>
    <lineage>
        <taxon>Bacteria</taxon>
        <taxon>Bacillati</taxon>
        <taxon>Actinomycetota</taxon>
        <taxon>Thermoleophilia</taxon>
        <taxon>Solirubrobacterales</taxon>
        <taxon>Solirubrobacteraceae</taxon>
        <taxon>Solirubrobacter</taxon>
    </lineage>
</organism>
<proteinExistence type="predicted"/>
<protein>
    <submittedName>
        <fullName evidence="1">Uncharacterized protein DUF2017</fullName>
    </submittedName>
</protein>
<dbReference type="AlphaFoldDB" id="A0A660L8R5"/>
<name>A0A660L8R5_9ACTN</name>
<reference evidence="1 2" key="1">
    <citation type="submission" date="2018-10" db="EMBL/GenBank/DDBJ databases">
        <title>Genomic Encyclopedia of Archaeal and Bacterial Type Strains, Phase II (KMG-II): from individual species to whole genera.</title>
        <authorList>
            <person name="Goeker M."/>
        </authorList>
    </citation>
    <scope>NUCLEOTIDE SEQUENCE [LARGE SCALE GENOMIC DNA]</scope>
    <source>
        <strain evidence="1 2">DSM 14954</strain>
    </source>
</reference>
<dbReference type="Proteomes" id="UP000278962">
    <property type="component" value="Unassembled WGS sequence"/>
</dbReference>
<evidence type="ECO:0000313" key="1">
    <source>
        <dbReference type="EMBL" id="RKQ90776.1"/>
    </source>
</evidence>
<evidence type="ECO:0000313" key="2">
    <source>
        <dbReference type="Proteomes" id="UP000278962"/>
    </source>
</evidence>
<dbReference type="OrthoDB" id="3268479at2"/>